<comment type="caution">
    <text evidence="3">The sequence shown here is derived from an EMBL/GenBank/DDBJ whole genome shotgun (WGS) entry which is preliminary data.</text>
</comment>
<keyword evidence="4" id="KW-1185">Reference proteome</keyword>
<dbReference type="RefSeq" id="WP_378247667.1">
    <property type="nucleotide sequence ID" value="NZ_JBHSKF010000005.1"/>
</dbReference>
<dbReference type="PANTHER" id="PTHR46268:SF6">
    <property type="entry name" value="UNIVERSAL STRESS PROTEIN UP12"/>
    <property type="match status" value="1"/>
</dbReference>
<dbReference type="InterPro" id="IPR006015">
    <property type="entry name" value="Universal_stress_UspA"/>
</dbReference>
<dbReference type="Pfam" id="PF00582">
    <property type="entry name" value="Usp"/>
    <property type="match status" value="2"/>
</dbReference>
<evidence type="ECO:0000313" key="4">
    <source>
        <dbReference type="Proteomes" id="UP001596157"/>
    </source>
</evidence>
<dbReference type="CDD" id="cd00293">
    <property type="entry name" value="USP-like"/>
    <property type="match status" value="1"/>
</dbReference>
<dbReference type="PANTHER" id="PTHR46268">
    <property type="entry name" value="STRESS RESPONSE PROTEIN NHAX"/>
    <property type="match status" value="1"/>
</dbReference>
<dbReference type="InterPro" id="IPR006016">
    <property type="entry name" value="UspA"/>
</dbReference>
<feature type="domain" description="UspA" evidence="2">
    <location>
        <begin position="11"/>
        <end position="152"/>
    </location>
</feature>
<proteinExistence type="inferred from homology"/>
<name>A0ABW0EPT3_9PSEU</name>
<feature type="domain" description="UspA" evidence="2">
    <location>
        <begin position="161"/>
        <end position="303"/>
    </location>
</feature>
<dbReference type="EMBL" id="JBHSKF010000005">
    <property type="protein sequence ID" value="MFC5288079.1"/>
    <property type="molecule type" value="Genomic_DNA"/>
</dbReference>
<dbReference type="Gene3D" id="3.40.50.620">
    <property type="entry name" value="HUPs"/>
    <property type="match status" value="2"/>
</dbReference>
<gene>
    <name evidence="3" type="ORF">ACFPM7_13550</name>
</gene>
<dbReference type="CDD" id="cd23659">
    <property type="entry name" value="USP_At3g01520-like"/>
    <property type="match status" value="1"/>
</dbReference>
<dbReference type="InterPro" id="IPR014729">
    <property type="entry name" value="Rossmann-like_a/b/a_fold"/>
</dbReference>
<organism evidence="3 4">
    <name type="scientific">Actinokineospora guangxiensis</name>
    <dbReference type="NCBI Taxonomy" id="1490288"/>
    <lineage>
        <taxon>Bacteria</taxon>
        <taxon>Bacillati</taxon>
        <taxon>Actinomycetota</taxon>
        <taxon>Actinomycetes</taxon>
        <taxon>Pseudonocardiales</taxon>
        <taxon>Pseudonocardiaceae</taxon>
        <taxon>Actinokineospora</taxon>
    </lineage>
</organism>
<sequence length="308" mass="31483">MNGVDAMRDRAVVVGYDASPNSRDAVRWAAREARRTGGPLIAVYSIDPNPVAPSFTGAVAPEGLDEQTLRKAAEQVLGELEQVLSEKAGDIEVRTSIPLGHAAPGLLAVADQENAEVVVVGATGHTAVARAVLGSTTDALLRAARRPVVVARGAGDPDGDVVVGIAGDGSSNAAVAFAAEYATRHGKRLRAVHGWTADPLPGLGPGPGLGAVEVWGTHPERGDEVADELVRGPLAPVLAAHPAISVQVEAVPEPPGQVLMERAASASLLVVGTHGRGALRRMLLGSVSHHAAHVAPCPVAVVHGKCEL</sequence>
<accession>A0ABW0EPT3</accession>
<evidence type="ECO:0000256" key="1">
    <source>
        <dbReference type="ARBA" id="ARBA00008791"/>
    </source>
</evidence>
<evidence type="ECO:0000259" key="2">
    <source>
        <dbReference type="Pfam" id="PF00582"/>
    </source>
</evidence>
<comment type="similarity">
    <text evidence="1">Belongs to the universal stress protein A family.</text>
</comment>
<protein>
    <submittedName>
        <fullName evidence="3">Universal stress protein</fullName>
    </submittedName>
</protein>
<dbReference type="Proteomes" id="UP001596157">
    <property type="component" value="Unassembled WGS sequence"/>
</dbReference>
<reference evidence="4" key="1">
    <citation type="journal article" date="2019" name="Int. J. Syst. Evol. Microbiol.">
        <title>The Global Catalogue of Microorganisms (GCM) 10K type strain sequencing project: providing services to taxonomists for standard genome sequencing and annotation.</title>
        <authorList>
            <consortium name="The Broad Institute Genomics Platform"/>
            <consortium name="The Broad Institute Genome Sequencing Center for Infectious Disease"/>
            <person name="Wu L."/>
            <person name="Ma J."/>
        </authorList>
    </citation>
    <scope>NUCLEOTIDE SEQUENCE [LARGE SCALE GENOMIC DNA]</scope>
    <source>
        <strain evidence="4">CCUG 59778</strain>
    </source>
</reference>
<dbReference type="PRINTS" id="PR01438">
    <property type="entry name" value="UNVRSLSTRESS"/>
</dbReference>
<dbReference type="SUPFAM" id="SSF52402">
    <property type="entry name" value="Adenine nucleotide alpha hydrolases-like"/>
    <property type="match status" value="2"/>
</dbReference>
<evidence type="ECO:0000313" key="3">
    <source>
        <dbReference type="EMBL" id="MFC5288079.1"/>
    </source>
</evidence>